<evidence type="ECO:0000313" key="1">
    <source>
        <dbReference type="EMBL" id="CED94825.1"/>
    </source>
</evidence>
<dbReference type="GeneID" id="82206251"/>
<name>A0A1V1I3M8_9FIRM</name>
<evidence type="ECO:0000313" key="2">
    <source>
        <dbReference type="Proteomes" id="UP000245622"/>
    </source>
</evidence>
<gene>
    <name evidence="1" type="ORF">CRIB_2224</name>
</gene>
<keyword evidence="2" id="KW-1185">Reference proteome</keyword>
<sequence>MIELNLENKKGKIKINSNDVKNVLELRPDFEYIQDISETISQKNIMVYDCQLSREIFNMEDIDEIKEEIGKDIDESYFDILFEDVRAYLKDATDEIEEEIQDKYLLDNVRCYFDVYNIDETFTDFKFVFLVSFKDIKIASLTNLSKLIGKRQLTGASKFYS</sequence>
<accession>A0A1V1I3M8</accession>
<protein>
    <submittedName>
        <fullName evidence="1">Uncharacterized protein</fullName>
    </submittedName>
</protein>
<dbReference type="Proteomes" id="UP000245622">
    <property type="component" value="Chromosome 1"/>
</dbReference>
<proteinExistence type="predicted"/>
<reference evidence="1 2" key="1">
    <citation type="submission" date="2014-04" db="EMBL/GenBank/DDBJ databases">
        <authorList>
            <person name="Hornung B.V."/>
        </authorList>
    </citation>
    <scope>NUCLEOTIDE SEQUENCE [LARGE SCALE GENOMIC DNA]</scope>
    <source>
        <strain evidence="1 2">CRIB</strain>
    </source>
</reference>
<dbReference type="AlphaFoldDB" id="A0A1V1I3M8"/>
<organism evidence="1 2">
    <name type="scientific">Romboutsia ilealis</name>
    <dbReference type="NCBI Taxonomy" id="1115758"/>
    <lineage>
        <taxon>Bacteria</taxon>
        <taxon>Bacillati</taxon>
        <taxon>Bacillota</taxon>
        <taxon>Clostridia</taxon>
        <taxon>Peptostreptococcales</taxon>
        <taxon>Peptostreptococcaceae</taxon>
        <taxon>Romboutsia</taxon>
    </lineage>
</organism>
<dbReference type="KEGG" id="ril:CRIB_2224"/>
<dbReference type="EMBL" id="LN555523">
    <property type="protein sequence ID" value="CED94825.1"/>
    <property type="molecule type" value="Genomic_DNA"/>
</dbReference>
<dbReference type="RefSeq" id="WP_180702318.1">
    <property type="nucleotide sequence ID" value="NZ_LN555523.1"/>
</dbReference>